<dbReference type="InterPro" id="IPR000177">
    <property type="entry name" value="Apple"/>
</dbReference>
<evidence type="ECO:0000256" key="1">
    <source>
        <dbReference type="ARBA" id="ARBA00022737"/>
    </source>
</evidence>
<evidence type="ECO:0000313" key="6">
    <source>
        <dbReference type="EMBL" id="UFZ02969.1"/>
    </source>
</evidence>
<reference evidence="6" key="1">
    <citation type="journal article" date="2024" name="Antonie Van Leeuwenhoek">
        <title>Bradyrhizobium ontarionense sp. nov., a novel bacterial symbiont isolated from Aeschynomene indica (Indian jointvetch), harbours photosynthesis, nitrogen fixation and nitrous oxide (N2O) reductase genes.</title>
        <authorList>
            <person name="Bromfield E.S.P."/>
            <person name="Cloutier S."/>
        </authorList>
    </citation>
    <scope>NUCLEOTIDE SEQUENCE</scope>
    <source>
        <strain evidence="6">A19</strain>
    </source>
</reference>
<protein>
    <submittedName>
        <fullName evidence="6">Apple domain-containing protein</fullName>
    </submittedName>
</protein>
<keyword evidence="4" id="KW-0732">Signal</keyword>
<accession>A0ABY3R7P4</accession>
<organism evidence="6 7">
    <name type="scientific">Bradyrhizobium ontarionense</name>
    <dbReference type="NCBI Taxonomy" id="2898149"/>
    <lineage>
        <taxon>Bacteria</taxon>
        <taxon>Pseudomonadati</taxon>
        <taxon>Pseudomonadota</taxon>
        <taxon>Alphaproteobacteria</taxon>
        <taxon>Hyphomicrobiales</taxon>
        <taxon>Nitrobacteraceae</taxon>
        <taxon>Bradyrhizobium</taxon>
    </lineage>
</organism>
<dbReference type="Pfam" id="PF14295">
    <property type="entry name" value="PAN_4"/>
    <property type="match status" value="3"/>
</dbReference>
<evidence type="ECO:0000256" key="2">
    <source>
        <dbReference type="ARBA" id="ARBA00023157"/>
    </source>
</evidence>
<gene>
    <name evidence="6" type="ORF">LQG66_27485</name>
</gene>
<name>A0ABY3R7P4_9BRAD</name>
<dbReference type="Proteomes" id="UP001431010">
    <property type="component" value="Chromosome"/>
</dbReference>
<dbReference type="EMBL" id="CP088156">
    <property type="protein sequence ID" value="UFZ02969.1"/>
    <property type="molecule type" value="Genomic_DNA"/>
</dbReference>
<dbReference type="InterPro" id="IPR003609">
    <property type="entry name" value="Pan_app"/>
</dbReference>
<dbReference type="PROSITE" id="PS51257">
    <property type="entry name" value="PROKAR_LIPOPROTEIN"/>
    <property type="match status" value="1"/>
</dbReference>
<proteinExistence type="predicted"/>
<sequence>MGRIFQRRRAGRFIGAGLWALACLLAAARLAPADAQTYSDRPGGDYMSAPIASGDPADCALLCEHDRRCRAWSFNYPTVMEAGAVCWLKNSVPARVPDNCCVSGVRGAGVVEIRNDAVETSIDRPGGDYRSFDIKTTDLKANDKAEKVADKGGDKTGDKSSDKAADKNAEKSADAEDICKAACTGDNKCRAWTFARAGYAGKEAHCFLKKEIKPPRRRAGFTSGVVR</sequence>
<feature type="domain" description="Apple" evidence="5">
    <location>
        <begin position="122"/>
        <end position="138"/>
    </location>
</feature>
<evidence type="ECO:0000256" key="4">
    <source>
        <dbReference type="SAM" id="SignalP"/>
    </source>
</evidence>
<dbReference type="RefSeq" id="WP_231318778.1">
    <property type="nucleotide sequence ID" value="NZ_CP088156.1"/>
</dbReference>
<dbReference type="Gene3D" id="3.50.4.10">
    <property type="entry name" value="Hepatocyte Growth Factor"/>
    <property type="match status" value="2"/>
</dbReference>
<feature type="chain" id="PRO_5045070759" evidence="4">
    <location>
        <begin position="36"/>
        <end position="227"/>
    </location>
</feature>
<evidence type="ECO:0000259" key="5">
    <source>
        <dbReference type="Pfam" id="PF14295"/>
    </source>
</evidence>
<evidence type="ECO:0000313" key="7">
    <source>
        <dbReference type="Proteomes" id="UP001431010"/>
    </source>
</evidence>
<feature type="signal peptide" evidence="4">
    <location>
        <begin position="1"/>
        <end position="35"/>
    </location>
</feature>
<feature type="domain" description="Apple" evidence="5">
    <location>
        <begin position="172"/>
        <end position="209"/>
    </location>
</feature>
<keyword evidence="2" id="KW-1015">Disulfide bond</keyword>
<feature type="region of interest" description="Disordered" evidence="3">
    <location>
        <begin position="144"/>
        <end position="168"/>
    </location>
</feature>
<feature type="domain" description="Apple" evidence="5">
    <location>
        <begin position="40"/>
        <end position="89"/>
    </location>
</feature>
<keyword evidence="1" id="KW-0677">Repeat</keyword>
<evidence type="ECO:0000256" key="3">
    <source>
        <dbReference type="SAM" id="MobiDB-lite"/>
    </source>
</evidence>
<dbReference type="CDD" id="cd01100">
    <property type="entry name" value="APPLE_Factor_XI_like"/>
    <property type="match status" value="1"/>
</dbReference>
<keyword evidence="7" id="KW-1185">Reference proteome</keyword>